<dbReference type="Proteomes" id="UP000179807">
    <property type="component" value="Unassembled WGS sequence"/>
</dbReference>
<dbReference type="OrthoDB" id="151490at2759"/>
<dbReference type="InterPro" id="IPR011990">
    <property type="entry name" value="TPR-like_helical_dom_sf"/>
</dbReference>
<dbReference type="GeneID" id="94838311"/>
<accession>A0A1J4K876</accession>
<dbReference type="VEuPathDB" id="TrichDB:TRFO_24178"/>
<dbReference type="SMART" id="SM00028">
    <property type="entry name" value="TPR"/>
    <property type="match status" value="3"/>
</dbReference>
<dbReference type="AlphaFoldDB" id="A0A1J4K876"/>
<dbReference type="GO" id="GO:0006383">
    <property type="term" value="P:transcription by RNA polymerase III"/>
    <property type="evidence" value="ECO:0007669"/>
    <property type="project" value="InterPro"/>
</dbReference>
<dbReference type="InterPro" id="IPR039340">
    <property type="entry name" value="Tfc4/TFIIIC-102/Sfc4"/>
</dbReference>
<protein>
    <recommendedName>
        <fullName evidence="4">TPR Domain containing protein</fullName>
    </recommendedName>
</protein>
<dbReference type="Gene3D" id="1.25.40.10">
    <property type="entry name" value="Tetratricopeptide repeat domain"/>
    <property type="match status" value="2"/>
</dbReference>
<reference evidence="2" key="1">
    <citation type="submission" date="2016-10" db="EMBL/GenBank/DDBJ databases">
        <authorList>
            <person name="Benchimol M."/>
            <person name="Almeida L.G."/>
            <person name="Vasconcelos A.T."/>
            <person name="Perreira-Neves A."/>
            <person name="Rosa I.A."/>
            <person name="Tasca T."/>
            <person name="Bogo M.R."/>
            <person name="de Souza W."/>
        </authorList>
    </citation>
    <scope>NUCLEOTIDE SEQUENCE [LARGE SCALE GENOMIC DNA]</scope>
    <source>
        <strain evidence="2">K</strain>
    </source>
</reference>
<dbReference type="PANTHER" id="PTHR23082:SF0">
    <property type="entry name" value="GENERAL TRANSCRIPTION FACTOR 3C POLYPEPTIDE 3"/>
    <property type="match status" value="1"/>
</dbReference>
<evidence type="ECO:0000313" key="3">
    <source>
        <dbReference type="Proteomes" id="UP000179807"/>
    </source>
</evidence>
<feature type="compositionally biased region" description="Basic and acidic residues" evidence="1">
    <location>
        <begin position="53"/>
        <end position="67"/>
    </location>
</feature>
<sequence length="777" mass="89707">MAEKADKIEAQLEELVQIDDIPDDVLNEFVEETQDFFDSYVTARVELKTIQEMQKEEQEKKDQEENGRRRRRRRLGENLPDDVAHLIRNASDEYFAGNFQRAIAFAKEAIQENPRAPEPYSILSLISEEMESPEAALTFLVSAAERSTDSAELWTECARIAKQLGRLSATTSYLKKAAKSNPTDTESLLELYDLLNTQNDDIRSLTWTLKELCRRDPTNSKYANELSVQLHQSGKELEALQTLKSNIDAQIESNSEISIENANLLASGFLNQGMNDEVIKLDQLIQEAPEDFRVNCAVALIRKREVKKAQKKLQNFQSFDPKIFTDAFRLVADELMHAGYFSEAADWLQIMQDGEIECREDIAFCLKESNRVEEAIDILKSSIIDFPNLPEPTTFFYQIMCELNREQEAVEWLQENSPNGAQSDSLILKRAITYYENGDIDQFLDVGTPLLCRILYDIFRMRTLTRDSKTVESILGLNNFEKMSPFMIKILRYHRNNIGQSLYTEKDIFSMASTSLVCLYSTKRLDEALVLGGLLVICREKLEKKHYFDVLFMFSIVAFATGDGSAACSVMRAVLLENNDDDIMWEFFNVFIQKTPEEENHAHKFLIRTLAKLPDCAPLQLMLGNHSQSTVWFDHAITQYLNVYKDRPEEPIVSLLLAAAYLSKAYVRTQSNTRKSVLCSYACIRKYFDARSLDYQAEADYNLGRFYQTLKMYPHAERMYRKVLEEPVDYECIADDTDKHRERFSLKYDAAFNLALIYQESDPLEAKRIYRKYLVIE</sequence>
<dbReference type="PANTHER" id="PTHR23082">
    <property type="entry name" value="TRANSCRIPTION INITIATION FACTOR IIIC TFIIIC , POLYPEPTIDE 3-RELATED"/>
    <property type="match status" value="1"/>
</dbReference>
<dbReference type="EMBL" id="MLAK01000692">
    <property type="protein sequence ID" value="OHT07607.1"/>
    <property type="molecule type" value="Genomic_DNA"/>
</dbReference>
<dbReference type="InterPro" id="IPR019734">
    <property type="entry name" value="TPR_rpt"/>
</dbReference>
<proteinExistence type="predicted"/>
<evidence type="ECO:0008006" key="4">
    <source>
        <dbReference type="Google" id="ProtNLM"/>
    </source>
</evidence>
<evidence type="ECO:0000256" key="1">
    <source>
        <dbReference type="SAM" id="MobiDB-lite"/>
    </source>
</evidence>
<feature type="region of interest" description="Disordered" evidence="1">
    <location>
        <begin position="53"/>
        <end position="75"/>
    </location>
</feature>
<name>A0A1J4K876_9EUKA</name>
<keyword evidence="3" id="KW-1185">Reference proteome</keyword>
<dbReference type="GO" id="GO:0000127">
    <property type="term" value="C:transcription factor TFIIIC complex"/>
    <property type="evidence" value="ECO:0007669"/>
    <property type="project" value="TreeGrafter"/>
</dbReference>
<comment type="caution">
    <text evidence="2">The sequence shown here is derived from an EMBL/GenBank/DDBJ whole genome shotgun (WGS) entry which is preliminary data.</text>
</comment>
<evidence type="ECO:0000313" key="2">
    <source>
        <dbReference type="EMBL" id="OHT07607.1"/>
    </source>
</evidence>
<gene>
    <name evidence="2" type="ORF">TRFO_24178</name>
</gene>
<dbReference type="RefSeq" id="XP_068360743.1">
    <property type="nucleotide sequence ID" value="XM_068503607.1"/>
</dbReference>
<organism evidence="2 3">
    <name type="scientific">Tritrichomonas foetus</name>
    <dbReference type="NCBI Taxonomy" id="1144522"/>
    <lineage>
        <taxon>Eukaryota</taxon>
        <taxon>Metamonada</taxon>
        <taxon>Parabasalia</taxon>
        <taxon>Tritrichomonadida</taxon>
        <taxon>Tritrichomonadidae</taxon>
        <taxon>Tritrichomonas</taxon>
    </lineage>
</organism>
<dbReference type="SUPFAM" id="SSF48452">
    <property type="entry name" value="TPR-like"/>
    <property type="match status" value="2"/>
</dbReference>